<gene>
    <name evidence="2" type="ORF">ANOM_011365</name>
</gene>
<feature type="compositionally biased region" description="Acidic residues" evidence="1">
    <location>
        <begin position="1"/>
        <end position="25"/>
    </location>
</feature>
<proteinExistence type="predicted"/>
<dbReference type="RefSeq" id="XP_015401385.1">
    <property type="nucleotide sequence ID" value="XM_015556621.1"/>
</dbReference>
<sequence>MNDDMEDDAEDDEDDNTDSSTEDDANISRQMTHSIHPAAKKKQNAITDLQADAPPSLKDHIEELLSLTLGETIEAISDLMSGLAINVVLNEERLITHDNHEGTVDLGRLCEVYDNCAKRWLEEHADVQPHILQGSFATLVLSLYRFGDLALKAGLTTWEAMELPDDCSHQSTAQLRVLKETAYESSLPLVQGT</sequence>
<evidence type="ECO:0000313" key="3">
    <source>
        <dbReference type="Proteomes" id="UP000037505"/>
    </source>
</evidence>
<keyword evidence="3" id="KW-1185">Reference proteome</keyword>
<protein>
    <submittedName>
        <fullName evidence="2">Uncharacterized protein</fullName>
    </submittedName>
</protein>
<dbReference type="EMBL" id="JNOM01000601">
    <property type="protein sequence ID" value="KNG80462.1"/>
    <property type="molecule type" value="Genomic_DNA"/>
</dbReference>
<dbReference type="AlphaFoldDB" id="A0A0L1ILU2"/>
<feature type="region of interest" description="Disordered" evidence="1">
    <location>
        <begin position="1"/>
        <end position="43"/>
    </location>
</feature>
<dbReference type="OrthoDB" id="4475425at2759"/>
<organism evidence="2 3">
    <name type="scientific">Aspergillus nomiae NRRL (strain ATCC 15546 / NRRL 13137 / CBS 260.88 / M93)</name>
    <dbReference type="NCBI Taxonomy" id="1509407"/>
    <lineage>
        <taxon>Eukaryota</taxon>
        <taxon>Fungi</taxon>
        <taxon>Dikarya</taxon>
        <taxon>Ascomycota</taxon>
        <taxon>Pezizomycotina</taxon>
        <taxon>Eurotiomycetes</taxon>
        <taxon>Eurotiomycetidae</taxon>
        <taxon>Eurotiales</taxon>
        <taxon>Aspergillaceae</taxon>
        <taxon>Aspergillus</taxon>
        <taxon>Aspergillus subgen. Circumdati</taxon>
    </lineage>
</organism>
<reference evidence="2 3" key="1">
    <citation type="submission" date="2014-06" db="EMBL/GenBank/DDBJ databases">
        <title>The Genome of the Aflatoxigenic Filamentous Fungus Aspergillus nomius.</title>
        <authorList>
            <person name="Moore M.G."/>
            <person name="Shannon B.M."/>
            <person name="Brian M.M."/>
        </authorList>
    </citation>
    <scope>NUCLEOTIDE SEQUENCE [LARGE SCALE GENOMIC DNA]</scope>
    <source>
        <strain evidence="2 3">NRRL 13137</strain>
    </source>
</reference>
<comment type="caution">
    <text evidence="2">The sequence shown here is derived from an EMBL/GenBank/DDBJ whole genome shotgun (WGS) entry which is preliminary data.</text>
</comment>
<accession>A0A0L1ILU2</accession>
<dbReference type="Proteomes" id="UP000037505">
    <property type="component" value="Unassembled WGS sequence"/>
</dbReference>
<dbReference type="GeneID" id="26813169"/>
<evidence type="ECO:0000313" key="2">
    <source>
        <dbReference type="EMBL" id="KNG80462.1"/>
    </source>
</evidence>
<evidence type="ECO:0000256" key="1">
    <source>
        <dbReference type="SAM" id="MobiDB-lite"/>
    </source>
</evidence>
<name>A0A0L1ILU2_ASPN3</name>